<evidence type="ECO:0000313" key="2">
    <source>
        <dbReference type="EMBL" id="KAK1927533.1"/>
    </source>
</evidence>
<feature type="region of interest" description="Disordered" evidence="1">
    <location>
        <begin position="423"/>
        <end position="458"/>
    </location>
</feature>
<dbReference type="EMBL" id="JAODAN010000001">
    <property type="protein sequence ID" value="KAK1927533.1"/>
    <property type="molecule type" value="Genomic_DNA"/>
</dbReference>
<feature type="region of interest" description="Disordered" evidence="1">
    <location>
        <begin position="257"/>
        <end position="305"/>
    </location>
</feature>
<evidence type="ECO:0000256" key="1">
    <source>
        <dbReference type="SAM" id="MobiDB-lite"/>
    </source>
</evidence>
<feature type="compositionally biased region" description="Basic and acidic residues" evidence="1">
    <location>
        <begin position="448"/>
        <end position="458"/>
    </location>
</feature>
<accession>A0AAD9L909</accession>
<feature type="compositionally biased region" description="Low complexity" evidence="1">
    <location>
        <begin position="73"/>
        <end position="92"/>
    </location>
</feature>
<sequence length="471" mass="51065">MFEEDYERCFICQAPCKGLYCSSMCRVQDKGTPSPAVKPATSTVKLTSQLPASLSPMLRPAHYQIATSPRLPPSHGDSSSSSSITSSPIQSPRTNPSATDSPRKESFHLPPLAYPKDTTMPSSFAFAGSMPVKIPNLAPRAEKHTPTTHTPVSNGSVYPFGTSIDTLRFGRKPGSTNSVVSPNALGPSCHCGQSYGHKHRATSKDRGLEAGLTHLTLGPSVVSHELYRPSHRIVSETSASPGKPLLLNNLTQAATGYNTPAELDPRGASYLSRSRSDPIPSPEAMRRAHAAGPLPNRGPASRRASNLGGERHALFSPTMKPVVDLSGTVAPSLAQSPRRGRSRERQHYPVDREISAGGFNLPPDREHPPSRSRHRREERRRSPESRERQRTPASVFAPLPEILPETSPENRIVPSWLRRASPELGPGEGIAPVRRNVSGTPRSPIVRPDVRQEELRRADEQLSQVFGVAAG</sequence>
<evidence type="ECO:0000313" key="3">
    <source>
        <dbReference type="Proteomes" id="UP001182556"/>
    </source>
</evidence>
<name>A0AAD9L909_PAPLA</name>
<feature type="region of interest" description="Disordered" evidence="1">
    <location>
        <begin position="67"/>
        <end position="113"/>
    </location>
</feature>
<proteinExistence type="predicted"/>
<gene>
    <name evidence="2" type="ORF">DB88DRAFT_36090</name>
</gene>
<feature type="region of interest" description="Disordered" evidence="1">
    <location>
        <begin position="330"/>
        <end position="397"/>
    </location>
</feature>
<feature type="compositionally biased region" description="Basic and acidic residues" evidence="1">
    <location>
        <begin position="343"/>
        <end position="354"/>
    </location>
</feature>
<dbReference type="Proteomes" id="UP001182556">
    <property type="component" value="Unassembled WGS sequence"/>
</dbReference>
<feature type="compositionally biased region" description="Basic and acidic residues" evidence="1">
    <location>
        <begin position="379"/>
        <end position="390"/>
    </location>
</feature>
<organism evidence="2 3">
    <name type="scientific">Papiliotrema laurentii</name>
    <name type="common">Cryptococcus laurentii</name>
    <dbReference type="NCBI Taxonomy" id="5418"/>
    <lineage>
        <taxon>Eukaryota</taxon>
        <taxon>Fungi</taxon>
        <taxon>Dikarya</taxon>
        <taxon>Basidiomycota</taxon>
        <taxon>Agaricomycotina</taxon>
        <taxon>Tremellomycetes</taxon>
        <taxon>Tremellales</taxon>
        <taxon>Rhynchogastremaceae</taxon>
        <taxon>Papiliotrema</taxon>
    </lineage>
</organism>
<protein>
    <submittedName>
        <fullName evidence="2">Uncharacterized protein</fullName>
    </submittedName>
</protein>
<dbReference type="AlphaFoldDB" id="A0AAD9L909"/>
<keyword evidence="3" id="KW-1185">Reference proteome</keyword>
<comment type="caution">
    <text evidence="2">The sequence shown here is derived from an EMBL/GenBank/DDBJ whole genome shotgun (WGS) entry which is preliminary data.</text>
</comment>
<reference evidence="2" key="1">
    <citation type="submission" date="2023-02" db="EMBL/GenBank/DDBJ databases">
        <title>Identification and recombinant expression of a fungal hydrolase from Papiliotrema laurentii that hydrolyzes apple cutin and clears colloidal polyester polyurethane.</title>
        <authorList>
            <consortium name="DOE Joint Genome Institute"/>
            <person name="Roman V.A."/>
            <person name="Bojanowski C."/>
            <person name="Crable B.R."/>
            <person name="Wagner D.N."/>
            <person name="Hung C.S."/>
            <person name="Nadeau L.J."/>
            <person name="Schratz L."/>
            <person name="Haridas S."/>
            <person name="Pangilinan J."/>
            <person name="Lipzen A."/>
            <person name="Na H."/>
            <person name="Yan M."/>
            <person name="Ng V."/>
            <person name="Grigoriev I.V."/>
            <person name="Spatafora J.W."/>
            <person name="Barlow D."/>
            <person name="Biffinger J."/>
            <person name="Kelley-Loughnane N."/>
            <person name="Varaljay V.A."/>
            <person name="Crookes-Goodson W.J."/>
        </authorList>
    </citation>
    <scope>NUCLEOTIDE SEQUENCE</scope>
    <source>
        <strain evidence="2">5307AH</strain>
    </source>
</reference>